<accession>A0A1M5JD68</accession>
<evidence type="ECO:0000313" key="1">
    <source>
        <dbReference type="EMBL" id="SHG38239.1"/>
    </source>
</evidence>
<proteinExistence type="predicted"/>
<protein>
    <submittedName>
        <fullName evidence="1">Bacteriocin-type signal sequence-containing protein</fullName>
    </submittedName>
</protein>
<organism evidence="1 2">
    <name type="scientific">Chryseobacterium arachidis</name>
    <dbReference type="NCBI Taxonomy" id="1416778"/>
    <lineage>
        <taxon>Bacteria</taxon>
        <taxon>Pseudomonadati</taxon>
        <taxon>Bacteroidota</taxon>
        <taxon>Flavobacteriia</taxon>
        <taxon>Flavobacteriales</taxon>
        <taxon>Weeksellaceae</taxon>
        <taxon>Chryseobacterium group</taxon>
        <taxon>Chryseobacterium</taxon>
    </lineage>
</organism>
<dbReference type="EMBL" id="FQUT01000014">
    <property type="protein sequence ID" value="SHG38239.1"/>
    <property type="molecule type" value="Genomic_DNA"/>
</dbReference>
<dbReference type="NCBIfam" id="NF047798">
    <property type="entry name" value="leader_Chryseo"/>
    <property type="match status" value="1"/>
</dbReference>
<dbReference type="OrthoDB" id="1272250at2"/>
<evidence type="ECO:0000313" key="2">
    <source>
        <dbReference type="Proteomes" id="UP000184518"/>
    </source>
</evidence>
<keyword evidence="2" id="KW-1185">Reference proteome</keyword>
<name>A0A1M5JD68_9FLAO</name>
<dbReference type="InterPro" id="IPR058074">
    <property type="entry name" value="Bacteriocin-like"/>
</dbReference>
<dbReference type="Proteomes" id="UP000184518">
    <property type="component" value="Unassembled WGS sequence"/>
</dbReference>
<sequence>MKNLKKLTKKALKEINGGAGNECILECFCFDPNSEPYIGVCTVKGACC</sequence>
<dbReference type="RefSeq" id="WP_143152402.1">
    <property type="nucleotide sequence ID" value="NZ_FQUT01000014.1"/>
</dbReference>
<reference evidence="2" key="1">
    <citation type="submission" date="2016-11" db="EMBL/GenBank/DDBJ databases">
        <authorList>
            <person name="Varghese N."/>
            <person name="Submissions S."/>
        </authorList>
    </citation>
    <scope>NUCLEOTIDE SEQUENCE [LARGE SCALE GENOMIC DNA]</scope>
    <source>
        <strain evidence="2">DSM 27619</strain>
    </source>
</reference>
<dbReference type="InterPro" id="IPR010133">
    <property type="entry name" value="Bacteriocin_signal_seq"/>
</dbReference>
<gene>
    <name evidence="1" type="ORF">SAMN05443633_11474</name>
</gene>
<dbReference type="NCBIfam" id="TIGR01847">
    <property type="entry name" value="bacteriocin_sig"/>
    <property type="match status" value="1"/>
</dbReference>
<dbReference type="STRING" id="1416778.SAMN05443633_11474"/>
<dbReference type="AlphaFoldDB" id="A0A1M5JD68"/>